<evidence type="ECO:0000256" key="2">
    <source>
        <dbReference type="ARBA" id="ARBA00004174"/>
    </source>
</evidence>
<organism evidence="15 16">
    <name type="scientific">Pristionchus mayeri</name>
    <dbReference type="NCBI Taxonomy" id="1317129"/>
    <lineage>
        <taxon>Eukaryota</taxon>
        <taxon>Metazoa</taxon>
        <taxon>Ecdysozoa</taxon>
        <taxon>Nematoda</taxon>
        <taxon>Chromadorea</taxon>
        <taxon>Rhabditida</taxon>
        <taxon>Rhabditina</taxon>
        <taxon>Diplogasteromorpha</taxon>
        <taxon>Diplogasteroidea</taxon>
        <taxon>Neodiplogasteridae</taxon>
        <taxon>Pristionchus</taxon>
    </lineage>
</organism>
<sequence length="361" mass="41524">KELGLGKNLMEAQVNRSIDTLLLQLKETNDGVTPFDINMPLQLCVGNIINETLFGYHIKYSDSAKFEFFVHCVTKILEGMKNNFCVFIIQAWPWARYLPVIGQKGYKDPIANISQYQSFIDEEVTKIMRNYDRNVEATNFVQCYLSEMEKNPHLDLTNLHAIVIDFWMAGMETTSTTLRWAILYLMKNPRVQDRMREELLSVVGKKRRIELADKPNLPFFNAAISEVQRCANIIPFLNFHRCTLDSVIGGKLIPKDALTLPQIFSVMMDEEIFENPGEFRPERFLEDDGKTPCKIQLDHLVPFGMDKRQCIGEGLARAELFLVLGNLLVNYRFEPTQSVDLTPIFGMILAPRPFMCRVVPI</sequence>
<dbReference type="GO" id="GO:0005789">
    <property type="term" value="C:endoplasmic reticulum membrane"/>
    <property type="evidence" value="ECO:0007669"/>
    <property type="project" value="UniProtKB-SubCell"/>
</dbReference>
<dbReference type="PANTHER" id="PTHR24284">
    <property type="entry name" value="CYTOCHROME P450 FAMILY"/>
    <property type="match status" value="1"/>
</dbReference>
<dbReference type="PRINTS" id="PR00385">
    <property type="entry name" value="P450"/>
</dbReference>
<evidence type="ECO:0000256" key="13">
    <source>
        <dbReference type="PIRSR" id="PIRSR602401-1"/>
    </source>
</evidence>
<comment type="caution">
    <text evidence="15">The sequence shown here is derived from an EMBL/GenBank/DDBJ whole genome shotgun (WGS) entry which is preliminary data.</text>
</comment>
<keyword evidence="8" id="KW-0492">Microsome</keyword>
<dbReference type="AlphaFoldDB" id="A0AAN4ZL86"/>
<evidence type="ECO:0000256" key="7">
    <source>
        <dbReference type="ARBA" id="ARBA00022824"/>
    </source>
</evidence>
<keyword evidence="9 14" id="KW-0560">Oxidoreductase</keyword>
<comment type="cofactor">
    <cofactor evidence="1 13">
        <name>heme</name>
        <dbReference type="ChEBI" id="CHEBI:30413"/>
    </cofactor>
</comment>
<evidence type="ECO:0000256" key="9">
    <source>
        <dbReference type="ARBA" id="ARBA00023002"/>
    </source>
</evidence>
<dbReference type="SUPFAM" id="SSF48264">
    <property type="entry name" value="Cytochrome P450"/>
    <property type="match status" value="1"/>
</dbReference>
<dbReference type="Proteomes" id="UP001328107">
    <property type="component" value="Unassembled WGS sequence"/>
</dbReference>
<dbReference type="InterPro" id="IPR002401">
    <property type="entry name" value="Cyt_P450_E_grp-I"/>
</dbReference>
<evidence type="ECO:0000313" key="16">
    <source>
        <dbReference type="Proteomes" id="UP001328107"/>
    </source>
</evidence>
<protein>
    <recommendedName>
        <fullName evidence="17">Cytochrome P450</fullName>
    </recommendedName>
</protein>
<dbReference type="InterPro" id="IPR036396">
    <property type="entry name" value="Cyt_P450_sf"/>
</dbReference>
<evidence type="ECO:0000256" key="6">
    <source>
        <dbReference type="ARBA" id="ARBA00022723"/>
    </source>
</evidence>
<proteinExistence type="inferred from homology"/>
<dbReference type="EMBL" id="BTRK01000003">
    <property type="protein sequence ID" value="GMR42841.1"/>
    <property type="molecule type" value="Genomic_DNA"/>
</dbReference>
<evidence type="ECO:0000256" key="4">
    <source>
        <dbReference type="ARBA" id="ARBA00010617"/>
    </source>
</evidence>
<evidence type="ECO:0000256" key="3">
    <source>
        <dbReference type="ARBA" id="ARBA00004406"/>
    </source>
</evidence>
<evidence type="ECO:0000256" key="5">
    <source>
        <dbReference type="ARBA" id="ARBA00022617"/>
    </source>
</evidence>
<keyword evidence="5 13" id="KW-0349">Heme</keyword>
<keyword evidence="12" id="KW-0472">Membrane</keyword>
<comment type="similarity">
    <text evidence="4 14">Belongs to the cytochrome P450 family.</text>
</comment>
<reference evidence="16" key="1">
    <citation type="submission" date="2022-10" db="EMBL/GenBank/DDBJ databases">
        <title>Genome assembly of Pristionchus species.</title>
        <authorList>
            <person name="Yoshida K."/>
            <person name="Sommer R.J."/>
        </authorList>
    </citation>
    <scope>NUCLEOTIDE SEQUENCE [LARGE SCALE GENOMIC DNA]</scope>
    <source>
        <strain evidence="16">RS5460</strain>
    </source>
</reference>
<evidence type="ECO:0000256" key="11">
    <source>
        <dbReference type="ARBA" id="ARBA00023033"/>
    </source>
</evidence>
<name>A0AAN4ZL86_9BILA</name>
<dbReference type="InterPro" id="IPR017972">
    <property type="entry name" value="Cyt_P450_CS"/>
</dbReference>
<evidence type="ECO:0000256" key="12">
    <source>
        <dbReference type="ARBA" id="ARBA00023136"/>
    </source>
</evidence>
<evidence type="ECO:0000256" key="10">
    <source>
        <dbReference type="ARBA" id="ARBA00023004"/>
    </source>
</evidence>
<evidence type="ECO:0000256" key="14">
    <source>
        <dbReference type="RuleBase" id="RU000461"/>
    </source>
</evidence>
<dbReference type="Pfam" id="PF00067">
    <property type="entry name" value="p450"/>
    <property type="match status" value="1"/>
</dbReference>
<dbReference type="FunFam" id="1.10.630.10:FF:000238">
    <property type="entry name" value="Cytochrome P450 2A6"/>
    <property type="match status" value="1"/>
</dbReference>
<keyword evidence="6 13" id="KW-0479">Metal-binding</keyword>
<feature type="binding site" description="axial binding residue" evidence="13">
    <location>
        <position position="310"/>
    </location>
    <ligand>
        <name>heme</name>
        <dbReference type="ChEBI" id="CHEBI:30413"/>
    </ligand>
    <ligandPart>
        <name>Fe</name>
        <dbReference type="ChEBI" id="CHEBI:18248"/>
    </ligandPart>
</feature>
<evidence type="ECO:0000256" key="1">
    <source>
        <dbReference type="ARBA" id="ARBA00001971"/>
    </source>
</evidence>
<keyword evidence="16" id="KW-1185">Reference proteome</keyword>
<dbReference type="PANTHER" id="PTHR24284:SF1">
    <property type="entry name" value="CYTOCHROME P450 FAMILY"/>
    <property type="match status" value="1"/>
</dbReference>
<dbReference type="PROSITE" id="PS00086">
    <property type="entry name" value="CYTOCHROME_P450"/>
    <property type="match status" value="1"/>
</dbReference>
<dbReference type="GO" id="GO:0004497">
    <property type="term" value="F:monooxygenase activity"/>
    <property type="evidence" value="ECO:0007669"/>
    <property type="project" value="UniProtKB-KW"/>
</dbReference>
<dbReference type="Gene3D" id="1.10.630.10">
    <property type="entry name" value="Cytochrome P450"/>
    <property type="match status" value="1"/>
</dbReference>
<comment type="subcellular location">
    <subcellularLocation>
        <location evidence="3">Endoplasmic reticulum membrane</location>
        <topology evidence="3">Peripheral membrane protein</topology>
    </subcellularLocation>
    <subcellularLocation>
        <location evidence="2">Microsome membrane</location>
        <topology evidence="2">Peripheral membrane protein</topology>
    </subcellularLocation>
</comment>
<keyword evidence="10 13" id="KW-0408">Iron</keyword>
<dbReference type="PRINTS" id="PR00463">
    <property type="entry name" value="EP450I"/>
</dbReference>
<feature type="non-terminal residue" evidence="15">
    <location>
        <position position="1"/>
    </location>
</feature>
<gene>
    <name evidence="15" type="ORF">PMAYCL1PPCAC_13036</name>
</gene>
<keyword evidence="7" id="KW-0256">Endoplasmic reticulum</keyword>
<evidence type="ECO:0000313" key="15">
    <source>
        <dbReference type="EMBL" id="GMR42841.1"/>
    </source>
</evidence>
<evidence type="ECO:0008006" key="17">
    <source>
        <dbReference type="Google" id="ProtNLM"/>
    </source>
</evidence>
<dbReference type="InterPro" id="IPR001128">
    <property type="entry name" value="Cyt_P450"/>
</dbReference>
<dbReference type="GO" id="GO:0005506">
    <property type="term" value="F:iron ion binding"/>
    <property type="evidence" value="ECO:0007669"/>
    <property type="project" value="InterPro"/>
</dbReference>
<evidence type="ECO:0000256" key="8">
    <source>
        <dbReference type="ARBA" id="ARBA00022848"/>
    </source>
</evidence>
<dbReference type="GO" id="GO:0016705">
    <property type="term" value="F:oxidoreductase activity, acting on paired donors, with incorporation or reduction of molecular oxygen"/>
    <property type="evidence" value="ECO:0007669"/>
    <property type="project" value="InterPro"/>
</dbReference>
<dbReference type="GO" id="GO:0020037">
    <property type="term" value="F:heme binding"/>
    <property type="evidence" value="ECO:0007669"/>
    <property type="project" value="InterPro"/>
</dbReference>
<keyword evidence="11 14" id="KW-0503">Monooxygenase</keyword>
<accession>A0AAN4ZL86</accession>